<dbReference type="EMBL" id="CAJNYT010002919">
    <property type="protein sequence ID" value="CAF3502376.1"/>
    <property type="molecule type" value="Genomic_DNA"/>
</dbReference>
<evidence type="ECO:0000313" key="7">
    <source>
        <dbReference type="EMBL" id="CAF3502376.1"/>
    </source>
</evidence>
<name>A0A817TUQ3_9BILA</name>
<dbReference type="Pfam" id="PF10551">
    <property type="entry name" value="MULE"/>
    <property type="match status" value="1"/>
</dbReference>
<dbReference type="Pfam" id="PF04500">
    <property type="entry name" value="FLYWCH"/>
    <property type="match status" value="1"/>
</dbReference>
<reference evidence="6" key="1">
    <citation type="submission" date="2021-02" db="EMBL/GenBank/DDBJ databases">
        <authorList>
            <person name="Nowell W R."/>
        </authorList>
    </citation>
    <scope>NUCLEOTIDE SEQUENCE</scope>
</reference>
<keyword evidence="2" id="KW-0863">Zinc-finger</keyword>
<evidence type="ECO:0008006" key="9">
    <source>
        <dbReference type="Google" id="ProtNLM"/>
    </source>
</evidence>
<gene>
    <name evidence="7" type="ORF">GRG538_LOCUS17677</name>
    <name evidence="6" type="ORF">LUA448_LOCUS10009</name>
</gene>
<dbReference type="InterPro" id="IPR018289">
    <property type="entry name" value="MULE_transposase_dom"/>
</dbReference>
<evidence type="ECO:0000259" key="4">
    <source>
        <dbReference type="Pfam" id="PF04500"/>
    </source>
</evidence>
<dbReference type="InterPro" id="IPR007588">
    <property type="entry name" value="Znf_FLYWCH"/>
</dbReference>
<evidence type="ECO:0000256" key="3">
    <source>
        <dbReference type="ARBA" id="ARBA00022833"/>
    </source>
</evidence>
<proteinExistence type="predicted"/>
<comment type="caution">
    <text evidence="6">The sequence shown here is derived from an EMBL/GenBank/DDBJ whole genome shotgun (WGS) entry which is preliminary data.</text>
</comment>
<dbReference type="EMBL" id="CAJNYD010001177">
    <property type="protein sequence ID" value="CAF3321676.1"/>
    <property type="molecule type" value="Genomic_DNA"/>
</dbReference>
<evidence type="ECO:0000256" key="2">
    <source>
        <dbReference type="ARBA" id="ARBA00022771"/>
    </source>
</evidence>
<protein>
    <recommendedName>
        <fullName evidence="9">MULE transposase domain-containing protein</fullName>
    </recommendedName>
</protein>
<dbReference type="AlphaFoldDB" id="A0A817TUQ3"/>
<sequence>MASAISFLTTNKGEPLLVFNQYMLKCNKTSLSKKYWVCTEHRYDVYVHTNLENEFLLITGDHNHVINPNTLEIKAIEDKMKNRILNETTSIMKIYDEEIAKVHLSDEGAAELPTVIEYRVPVAYCLLSNRRATTYIELFQRFKQEATLLGKQFQPTHVVSDFESAIMSAVRHVFPAAKHSGCLFHFTRNDTPTCKELMGLSLMPICEVEQQFKRIREISSSSLYDLLVYFERQWIKDSVPLSMWNSNDVDHRTNSISEGNEIKCLRIKMKFFLNSCMLILAYNRRFSTRISKKHPNVWTFIKLIQSENVRLEHIIAQLSGGASSSKQSKNTTGFQKRFGTLKKRFNDNEINAKQLLKGLALLLGSHKKKRK</sequence>
<evidence type="ECO:0000256" key="1">
    <source>
        <dbReference type="ARBA" id="ARBA00022723"/>
    </source>
</evidence>
<evidence type="ECO:0000313" key="8">
    <source>
        <dbReference type="Proteomes" id="UP000663833"/>
    </source>
</evidence>
<organism evidence="6 8">
    <name type="scientific">Rotaria socialis</name>
    <dbReference type="NCBI Taxonomy" id="392032"/>
    <lineage>
        <taxon>Eukaryota</taxon>
        <taxon>Metazoa</taxon>
        <taxon>Spiralia</taxon>
        <taxon>Gnathifera</taxon>
        <taxon>Rotifera</taxon>
        <taxon>Eurotatoria</taxon>
        <taxon>Bdelloidea</taxon>
        <taxon>Philodinida</taxon>
        <taxon>Philodinidae</taxon>
        <taxon>Rotaria</taxon>
    </lineage>
</organism>
<dbReference type="GO" id="GO:0008270">
    <property type="term" value="F:zinc ion binding"/>
    <property type="evidence" value="ECO:0007669"/>
    <property type="project" value="UniProtKB-KW"/>
</dbReference>
<feature type="domain" description="MULE transposase" evidence="5">
    <location>
        <begin position="120"/>
        <end position="189"/>
    </location>
</feature>
<dbReference type="Proteomes" id="UP000663872">
    <property type="component" value="Unassembled WGS sequence"/>
</dbReference>
<feature type="domain" description="FLYWCH-type" evidence="4">
    <location>
        <begin position="7"/>
        <end position="64"/>
    </location>
</feature>
<keyword evidence="1" id="KW-0479">Metal-binding</keyword>
<dbReference type="Proteomes" id="UP000663833">
    <property type="component" value="Unassembled WGS sequence"/>
</dbReference>
<evidence type="ECO:0000313" key="6">
    <source>
        <dbReference type="EMBL" id="CAF3321676.1"/>
    </source>
</evidence>
<dbReference type="Gene3D" id="2.20.25.240">
    <property type="match status" value="1"/>
</dbReference>
<accession>A0A817TUQ3</accession>
<evidence type="ECO:0000259" key="5">
    <source>
        <dbReference type="Pfam" id="PF10551"/>
    </source>
</evidence>
<keyword evidence="3" id="KW-0862">Zinc</keyword>